<protein>
    <submittedName>
        <fullName evidence="2">GyrI-like domain-containing protein</fullName>
    </submittedName>
</protein>
<proteinExistence type="predicted"/>
<sequence>MTNQTWQNKTVKILDELLLVGFRVLCSGDQYTNEISKTSLRLNTRMSEIKHVINPSQQVGAFVVENSSDDEDGYWICFEVSKYEDIPNDMVTLTIPSQKYAVLRHRGSNVEIMNAYQDLHLWMKENNYRRQKEKWHIERFYNWIDPKNVDVELFDTIH</sequence>
<dbReference type="InterPro" id="IPR011256">
    <property type="entry name" value="Reg_factor_effector_dom_sf"/>
</dbReference>
<name>A0ABX7E3S9_9BACI</name>
<dbReference type="InterPro" id="IPR029442">
    <property type="entry name" value="GyrI-like"/>
</dbReference>
<dbReference type="Gene3D" id="3.20.80.10">
    <property type="entry name" value="Regulatory factor, effector binding domain"/>
    <property type="match status" value="1"/>
</dbReference>
<dbReference type="RefSeq" id="WP_202778861.1">
    <property type="nucleotide sequence ID" value="NZ_CP065425.1"/>
</dbReference>
<feature type="domain" description="AraC effector-binding" evidence="1">
    <location>
        <begin position="7"/>
        <end position="158"/>
    </location>
</feature>
<dbReference type="Proteomes" id="UP000595691">
    <property type="component" value="Chromosome"/>
</dbReference>
<gene>
    <name evidence="2" type="ORF">I5776_02755</name>
</gene>
<reference evidence="2 3" key="1">
    <citation type="submission" date="2020-11" db="EMBL/GenBank/DDBJ databases">
        <title>Taxonomic evaluation of the Bacillus sporothermodurans group of bacteria based on whole genome sequences.</title>
        <authorList>
            <person name="Fiedler G."/>
            <person name="Herbstmann A.-D."/>
            <person name="Doll E."/>
            <person name="Wenning M."/>
            <person name="Brinks E."/>
            <person name="Kabisch J."/>
            <person name="Breitenwieser F."/>
            <person name="Lappann M."/>
            <person name="Boehnlein C."/>
            <person name="Franz C."/>
        </authorList>
    </citation>
    <scope>NUCLEOTIDE SEQUENCE [LARGE SCALE GENOMIC DNA]</scope>
    <source>
        <strain evidence="2 3">JCM 19841</strain>
    </source>
</reference>
<evidence type="ECO:0000259" key="1">
    <source>
        <dbReference type="SMART" id="SM00871"/>
    </source>
</evidence>
<organism evidence="2 3">
    <name type="scientific">Heyndrickxia vini</name>
    <dbReference type="NCBI Taxonomy" id="1476025"/>
    <lineage>
        <taxon>Bacteria</taxon>
        <taxon>Bacillati</taxon>
        <taxon>Bacillota</taxon>
        <taxon>Bacilli</taxon>
        <taxon>Bacillales</taxon>
        <taxon>Bacillaceae</taxon>
        <taxon>Heyndrickxia</taxon>
    </lineage>
</organism>
<dbReference type="Pfam" id="PF06445">
    <property type="entry name" value="GyrI-like"/>
    <property type="match status" value="1"/>
</dbReference>
<accession>A0ABX7E3S9</accession>
<evidence type="ECO:0000313" key="2">
    <source>
        <dbReference type="EMBL" id="QQZ09910.1"/>
    </source>
</evidence>
<dbReference type="SMART" id="SM00871">
    <property type="entry name" value="AraC_E_bind"/>
    <property type="match status" value="1"/>
</dbReference>
<dbReference type="SUPFAM" id="SSF55136">
    <property type="entry name" value="Probable bacterial effector-binding domain"/>
    <property type="match status" value="1"/>
</dbReference>
<dbReference type="EMBL" id="CP065425">
    <property type="protein sequence ID" value="QQZ09910.1"/>
    <property type="molecule type" value="Genomic_DNA"/>
</dbReference>
<dbReference type="InterPro" id="IPR010499">
    <property type="entry name" value="AraC_E-bd"/>
</dbReference>
<keyword evidence="3" id="KW-1185">Reference proteome</keyword>
<evidence type="ECO:0000313" key="3">
    <source>
        <dbReference type="Proteomes" id="UP000595691"/>
    </source>
</evidence>